<dbReference type="SMART" id="SM00662">
    <property type="entry name" value="RPOLD"/>
    <property type="match status" value="1"/>
</dbReference>
<evidence type="ECO:0000313" key="5">
    <source>
        <dbReference type="EnsemblPlants" id="AET5Gv20405800.2"/>
    </source>
</evidence>
<dbReference type="EnsemblPlants" id="AET5Gv20405800.2">
    <property type="protein sequence ID" value="AET5Gv20405800.2"/>
    <property type="gene ID" value="AET5Gv20405800"/>
</dbReference>
<keyword evidence="6" id="KW-1185">Reference proteome</keyword>
<dbReference type="InterPro" id="IPR001514">
    <property type="entry name" value="DNA-dir_RNA_pol_30-40kDasu_CS"/>
</dbReference>
<keyword evidence="1" id="KW-0240">DNA-directed RNA polymerase</keyword>
<dbReference type="Gramene" id="AET5Gv20405800.2">
    <property type="protein sequence ID" value="AET5Gv20405800.2"/>
    <property type="gene ID" value="AET5Gv20405800"/>
</dbReference>
<dbReference type="GO" id="GO:0003677">
    <property type="term" value="F:DNA binding"/>
    <property type="evidence" value="ECO:0007669"/>
    <property type="project" value="InterPro"/>
</dbReference>
<evidence type="ECO:0000259" key="4">
    <source>
        <dbReference type="SMART" id="SM00662"/>
    </source>
</evidence>
<organism evidence="5 6">
    <name type="scientific">Aegilops tauschii subsp. strangulata</name>
    <name type="common">Goatgrass</name>
    <dbReference type="NCBI Taxonomy" id="200361"/>
    <lineage>
        <taxon>Eukaryota</taxon>
        <taxon>Viridiplantae</taxon>
        <taxon>Streptophyta</taxon>
        <taxon>Embryophyta</taxon>
        <taxon>Tracheophyta</taxon>
        <taxon>Spermatophyta</taxon>
        <taxon>Magnoliopsida</taxon>
        <taxon>Liliopsida</taxon>
        <taxon>Poales</taxon>
        <taxon>Poaceae</taxon>
        <taxon>BOP clade</taxon>
        <taxon>Pooideae</taxon>
        <taxon>Triticodae</taxon>
        <taxon>Triticeae</taxon>
        <taxon>Triticinae</taxon>
        <taxon>Aegilops</taxon>
    </lineage>
</organism>
<dbReference type="InterPro" id="IPR036603">
    <property type="entry name" value="RBP11-like"/>
</dbReference>
<reference evidence="5" key="4">
    <citation type="submission" date="2019-03" db="UniProtKB">
        <authorList>
            <consortium name="EnsemblPlants"/>
        </authorList>
    </citation>
    <scope>IDENTIFICATION</scope>
</reference>
<dbReference type="Pfam" id="PF01193">
    <property type="entry name" value="RNA_pol_L"/>
    <property type="match status" value="1"/>
</dbReference>
<feature type="domain" description="DNA-directed RNA polymerase RpoA/D/Rpb3-type" evidence="4">
    <location>
        <begin position="49"/>
        <end position="213"/>
    </location>
</feature>
<evidence type="ECO:0000313" key="6">
    <source>
        <dbReference type="Proteomes" id="UP000015105"/>
    </source>
</evidence>
<dbReference type="Gene3D" id="3.30.1360.10">
    <property type="entry name" value="RNA polymerase, RBP11-like subunit"/>
    <property type="match status" value="1"/>
</dbReference>
<dbReference type="GO" id="GO:0046983">
    <property type="term" value="F:protein dimerization activity"/>
    <property type="evidence" value="ECO:0007669"/>
    <property type="project" value="InterPro"/>
</dbReference>
<dbReference type="InterPro" id="IPR050518">
    <property type="entry name" value="Rpo3/RPB3_RNA_Pol_subunit"/>
</dbReference>
<sequence length="215" mass="23647">PKSAARPKQNPCGGDPPHLRRPSGMERSAAGASYQRFPRVRIRELKDEYAKFELKDTDASMANALRRVMIAEVPTVAIDLVEIESNSSVLNDEFLAHRLGLIPLTSSAAMSMRFSRDCDACDGDGSCEYCSVEFHLAARATDSGQTLEVTSTKDLRSTDPKVCPVDQQREYQQALGNVDAYEPDAAGDHRQVALSVSAHSVILYSLFLIIKPPKY</sequence>
<dbReference type="Proteomes" id="UP000015105">
    <property type="component" value="Chromosome 5D"/>
</dbReference>
<dbReference type="SUPFAM" id="SSF56553">
    <property type="entry name" value="Insert subdomain of RNA polymerase alpha subunit"/>
    <property type="match status" value="1"/>
</dbReference>
<dbReference type="PROSITE" id="PS00446">
    <property type="entry name" value="RNA_POL_D_30KD"/>
    <property type="match status" value="1"/>
</dbReference>
<dbReference type="AlphaFoldDB" id="A0A453KGG5"/>
<reference evidence="5" key="5">
    <citation type="journal article" date="2021" name="G3 (Bethesda)">
        <title>Aegilops tauschii genome assembly Aet v5.0 features greater sequence contiguity and improved annotation.</title>
        <authorList>
            <person name="Wang L."/>
            <person name="Zhu T."/>
            <person name="Rodriguez J.C."/>
            <person name="Deal K.R."/>
            <person name="Dubcovsky J."/>
            <person name="McGuire P.E."/>
            <person name="Lux T."/>
            <person name="Spannagl M."/>
            <person name="Mayer K.F.X."/>
            <person name="Baldrich P."/>
            <person name="Meyers B.C."/>
            <person name="Huo N."/>
            <person name="Gu Y.Q."/>
            <person name="Zhou H."/>
            <person name="Devos K.M."/>
            <person name="Bennetzen J.L."/>
            <person name="Unver T."/>
            <person name="Budak H."/>
            <person name="Gulick P.J."/>
            <person name="Galiba G."/>
            <person name="Kalapos B."/>
            <person name="Nelson D.R."/>
            <person name="Li P."/>
            <person name="You F.M."/>
            <person name="Luo M.C."/>
            <person name="Dvorak J."/>
        </authorList>
    </citation>
    <scope>NUCLEOTIDE SEQUENCE [LARGE SCALE GENOMIC DNA]</scope>
    <source>
        <strain evidence="5">cv. AL8/78</strain>
    </source>
</reference>
<evidence type="ECO:0000256" key="2">
    <source>
        <dbReference type="ARBA" id="ARBA00023163"/>
    </source>
</evidence>
<reference evidence="6" key="2">
    <citation type="journal article" date="2017" name="Nat. Plants">
        <title>The Aegilops tauschii genome reveals multiple impacts of transposons.</title>
        <authorList>
            <person name="Zhao G."/>
            <person name="Zou C."/>
            <person name="Li K."/>
            <person name="Wang K."/>
            <person name="Li T."/>
            <person name="Gao L."/>
            <person name="Zhang X."/>
            <person name="Wang H."/>
            <person name="Yang Z."/>
            <person name="Liu X."/>
            <person name="Jiang W."/>
            <person name="Mao L."/>
            <person name="Kong X."/>
            <person name="Jiao Y."/>
            <person name="Jia J."/>
        </authorList>
    </citation>
    <scope>NUCLEOTIDE SEQUENCE [LARGE SCALE GENOMIC DNA]</scope>
    <source>
        <strain evidence="6">cv. AL8/78</strain>
    </source>
</reference>
<protein>
    <recommendedName>
        <fullName evidence="4">DNA-directed RNA polymerase RpoA/D/Rpb3-type domain-containing protein</fullName>
    </recommendedName>
</protein>
<keyword evidence="2" id="KW-0804">Transcription</keyword>
<dbReference type="InterPro" id="IPR036643">
    <property type="entry name" value="RNApol_insert_sf"/>
</dbReference>
<evidence type="ECO:0000256" key="1">
    <source>
        <dbReference type="ARBA" id="ARBA00022478"/>
    </source>
</evidence>
<proteinExistence type="predicted"/>
<feature type="region of interest" description="Disordered" evidence="3">
    <location>
        <begin position="1"/>
        <end position="32"/>
    </location>
</feature>
<dbReference type="GO" id="GO:0003899">
    <property type="term" value="F:DNA-directed RNA polymerase activity"/>
    <property type="evidence" value="ECO:0007669"/>
    <property type="project" value="InterPro"/>
</dbReference>
<dbReference type="Gene3D" id="2.170.120.12">
    <property type="entry name" value="DNA-directed RNA polymerase, insert domain"/>
    <property type="match status" value="1"/>
</dbReference>
<dbReference type="GO" id="GO:0005665">
    <property type="term" value="C:RNA polymerase II, core complex"/>
    <property type="evidence" value="ECO:0007669"/>
    <property type="project" value="TreeGrafter"/>
</dbReference>
<dbReference type="PANTHER" id="PTHR11800:SF2">
    <property type="entry name" value="DNA-DIRECTED RNA POLYMERASE II SUBUNIT RPB3"/>
    <property type="match status" value="1"/>
</dbReference>
<dbReference type="PANTHER" id="PTHR11800">
    <property type="entry name" value="DNA-DIRECTED RNA POLYMERASE"/>
    <property type="match status" value="1"/>
</dbReference>
<accession>A0A453KGG5</accession>
<dbReference type="SUPFAM" id="SSF55257">
    <property type="entry name" value="RBP11-like subunits of RNA polymerase"/>
    <property type="match status" value="1"/>
</dbReference>
<dbReference type="GO" id="GO:0006366">
    <property type="term" value="P:transcription by RNA polymerase II"/>
    <property type="evidence" value="ECO:0007669"/>
    <property type="project" value="TreeGrafter"/>
</dbReference>
<name>A0A453KGG5_AEGTS</name>
<evidence type="ECO:0000256" key="3">
    <source>
        <dbReference type="SAM" id="MobiDB-lite"/>
    </source>
</evidence>
<dbReference type="InterPro" id="IPR011263">
    <property type="entry name" value="DNA-dir_RNA_pol_RpoA/D/Rpb3"/>
</dbReference>
<reference evidence="6" key="1">
    <citation type="journal article" date="2014" name="Science">
        <title>Ancient hybridizations among the ancestral genomes of bread wheat.</title>
        <authorList>
            <consortium name="International Wheat Genome Sequencing Consortium,"/>
            <person name="Marcussen T."/>
            <person name="Sandve S.R."/>
            <person name="Heier L."/>
            <person name="Spannagl M."/>
            <person name="Pfeifer M."/>
            <person name="Jakobsen K.S."/>
            <person name="Wulff B.B."/>
            <person name="Steuernagel B."/>
            <person name="Mayer K.F."/>
            <person name="Olsen O.A."/>
        </authorList>
    </citation>
    <scope>NUCLEOTIDE SEQUENCE [LARGE SCALE GENOMIC DNA]</scope>
    <source>
        <strain evidence="6">cv. AL8/78</strain>
    </source>
</reference>
<reference evidence="5" key="3">
    <citation type="journal article" date="2017" name="Nature">
        <title>Genome sequence of the progenitor of the wheat D genome Aegilops tauschii.</title>
        <authorList>
            <person name="Luo M.C."/>
            <person name="Gu Y.Q."/>
            <person name="Puiu D."/>
            <person name="Wang H."/>
            <person name="Twardziok S.O."/>
            <person name="Deal K.R."/>
            <person name="Huo N."/>
            <person name="Zhu T."/>
            <person name="Wang L."/>
            <person name="Wang Y."/>
            <person name="McGuire P.E."/>
            <person name="Liu S."/>
            <person name="Long H."/>
            <person name="Ramasamy R.K."/>
            <person name="Rodriguez J.C."/>
            <person name="Van S.L."/>
            <person name="Yuan L."/>
            <person name="Wang Z."/>
            <person name="Xia Z."/>
            <person name="Xiao L."/>
            <person name="Anderson O.D."/>
            <person name="Ouyang S."/>
            <person name="Liang Y."/>
            <person name="Zimin A.V."/>
            <person name="Pertea G."/>
            <person name="Qi P."/>
            <person name="Bennetzen J.L."/>
            <person name="Dai X."/>
            <person name="Dawson M.W."/>
            <person name="Muller H.G."/>
            <person name="Kugler K."/>
            <person name="Rivarola-Duarte L."/>
            <person name="Spannagl M."/>
            <person name="Mayer K.F.X."/>
            <person name="Lu F.H."/>
            <person name="Bevan M.W."/>
            <person name="Leroy P."/>
            <person name="Li P."/>
            <person name="You F.M."/>
            <person name="Sun Q."/>
            <person name="Liu Z."/>
            <person name="Lyons E."/>
            <person name="Wicker T."/>
            <person name="Salzberg S.L."/>
            <person name="Devos K.M."/>
            <person name="Dvorak J."/>
        </authorList>
    </citation>
    <scope>NUCLEOTIDE SEQUENCE [LARGE SCALE GENOMIC DNA]</scope>
    <source>
        <strain evidence="5">cv. AL8/78</strain>
    </source>
</reference>